<evidence type="ECO:0000256" key="1">
    <source>
        <dbReference type="SAM" id="MobiDB-lite"/>
    </source>
</evidence>
<dbReference type="AlphaFoldDB" id="A0A8H7I5U0"/>
<dbReference type="EMBL" id="JACYCF010000017">
    <property type="protein sequence ID" value="KAF8751826.1"/>
    <property type="molecule type" value="Genomic_DNA"/>
</dbReference>
<name>A0A8H7I5U0_9AGAM</name>
<reference evidence="2" key="1">
    <citation type="submission" date="2020-09" db="EMBL/GenBank/DDBJ databases">
        <title>Comparative genome analyses of four rice-infecting Rhizoctonia solani isolates reveal extensive enrichment of homogalacturonan modification genes.</title>
        <authorList>
            <person name="Lee D.-Y."/>
            <person name="Jeon J."/>
            <person name="Kim K.-T."/>
            <person name="Cheong K."/>
            <person name="Song H."/>
            <person name="Choi G."/>
            <person name="Ko J."/>
            <person name="Opiyo S.O."/>
            <person name="Zuo S."/>
            <person name="Madhav S."/>
            <person name="Lee Y.-H."/>
            <person name="Wang G.-L."/>
        </authorList>
    </citation>
    <scope>NUCLEOTIDE SEQUENCE</scope>
    <source>
        <strain evidence="2">AG1-IA B2</strain>
    </source>
</reference>
<sequence>MLSRMGLPSSSTPRVPTPQKNKNPLVKETPRAAPKAKPIGKAQPFLGAPAVMTHAFAGMSPDQATY</sequence>
<evidence type="ECO:0000313" key="3">
    <source>
        <dbReference type="Proteomes" id="UP000614334"/>
    </source>
</evidence>
<feature type="compositionally biased region" description="Polar residues" evidence="1">
    <location>
        <begin position="8"/>
        <end position="22"/>
    </location>
</feature>
<organism evidence="2 3">
    <name type="scientific">Rhizoctonia solani</name>
    <dbReference type="NCBI Taxonomy" id="456999"/>
    <lineage>
        <taxon>Eukaryota</taxon>
        <taxon>Fungi</taxon>
        <taxon>Dikarya</taxon>
        <taxon>Basidiomycota</taxon>
        <taxon>Agaricomycotina</taxon>
        <taxon>Agaricomycetes</taxon>
        <taxon>Cantharellales</taxon>
        <taxon>Ceratobasidiaceae</taxon>
        <taxon>Rhizoctonia</taxon>
    </lineage>
</organism>
<accession>A0A8H7I5U0</accession>
<gene>
    <name evidence="2" type="ORF">RHS01_08423</name>
</gene>
<dbReference type="Proteomes" id="UP000614334">
    <property type="component" value="Unassembled WGS sequence"/>
</dbReference>
<evidence type="ECO:0000313" key="2">
    <source>
        <dbReference type="EMBL" id="KAF8751826.1"/>
    </source>
</evidence>
<protein>
    <submittedName>
        <fullName evidence="2">Uncharacterized protein</fullName>
    </submittedName>
</protein>
<proteinExistence type="predicted"/>
<comment type="caution">
    <text evidence="2">The sequence shown here is derived from an EMBL/GenBank/DDBJ whole genome shotgun (WGS) entry which is preliminary data.</text>
</comment>
<feature type="region of interest" description="Disordered" evidence="1">
    <location>
        <begin position="1"/>
        <end position="41"/>
    </location>
</feature>